<dbReference type="AlphaFoldDB" id="A0A6P8J1N5"/>
<evidence type="ECO:0000256" key="6">
    <source>
        <dbReference type="ARBA" id="ARBA00023136"/>
    </source>
</evidence>
<dbReference type="Gene3D" id="1.10.3430.10">
    <property type="entry name" value="Ammonium transporter AmtB like domains"/>
    <property type="match status" value="1"/>
</dbReference>
<dbReference type="GeneID" id="116306128"/>
<keyword evidence="5 8" id="KW-1133">Transmembrane helix</keyword>
<feature type="transmembrane region" description="Helical" evidence="8">
    <location>
        <begin position="281"/>
        <end position="300"/>
    </location>
</feature>
<keyword evidence="7 8" id="KW-0924">Ammonia transport</keyword>
<sequence length="516" mass="56690">MGENATLSAPASQHNPWDDAIWILTCSFIIFTMQSGFGLLESGMVSRKHEINILVKNIADVLFGGLAFWMFGYAFSYGNAKGSNQFIGLGNFFLDVDGEDMGWIYSRFFFQASFSTTATTIVSGAMAERVKLEAYCLFSFLNTIIFCLPAHWLWSENGWLYILGAFDEAGACTVHLVGGLTGLVATIILKPRSGRFENENDDTEQVDTSEMGAPATSLLGLFMLWWGWLALNCGSTFGVTDGKWKIAARAAVMTINASIGGGITAIILSYVTKNRKFDVKFLIRGVLGSLVSISAFCGWAQPWETIFIGAIGAIIACYGVRVLDKMKIDDPIGSISIHMFPAIWAMIATGLLLEPNLGATKLKGGVFKTGNFLFLGVQLLAVLVVMLWCGAMALVILFLINKSIGLRVSYQEEVLGADIVEHSIGGYSKGRRGGVSQANPRVVNNDQNVEANFETIMNNLDHLRKIADMHMKHENEEDANSISSQSRKTSKSPDEFSDEEFEEPIVPPRRVRFVYE</sequence>
<dbReference type="FunFam" id="1.10.3430.10:FF:000008">
    <property type="entry name" value="Ammonium transporter"/>
    <property type="match status" value="1"/>
</dbReference>
<feature type="transmembrane region" description="Helical" evidence="8">
    <location>
        <begin position="306"/>
        <end position="323"/>
    </location>
</feature>
<evidence type="ECO:0000256" key="1">
    <source>
        <dbReference type="ARBA" id="ARBA00004141"/>
    </source>
</evidence>
<evidence type="ECO:0000313" key="11">
    <source>
        <dbReference type="Proteomes" id="UP000515163"/>
    </source>
</evidence>
<dbReference type="Proteomes" id="UP000515163">
    <property type="component" value="Unplaced"/>
</dbReference>
<feature type="transmembrane region" description="Helical" evidence="8">
    <location>
        <begin position="246"/>
        <end position="269"/>
    </location>
</feature>
<evidence type="ECO:0000256" key="5">
    <source>
        <dbReference type="ARBA" id="ARBA00022989"/>
    </source>
</evidence>
<dbReference type="NCBIfam" id="TIGR00836">
    <property type="entry name" value="amt"/>
    <property type="match status" value="1"/>
</dbReference>
<evidence type="ECO:0000256" key="3">
    <source>
        <dbReference type="ARBA" id="ARBA00022448"/>
    </source>
</evidence>
<comment type="subcellular location">
    <subcellularLocation>
        <location evidence="8">Cell membrane</location>
        <topology evidence="8">Multi-pass membrane protein</topology>
    </subcellularLocation>
    <subcellularLocation>
        <location evidence="1">Membrane</location>
        <topology evidence="1">Multi-pass membrane protein</topology>
    </subcellularLocation>
</comment>
<keyword evidence="6 8" id="KW-0472">Membrane</keyword>
<evidence type="ECO:0000256" key="2">
    <source>
        <dbReference type="ARBA" id="ARBA00005887"/>
    </source>
</evidence>
<name>A0A6P8J1N5_ACTTE</name>
<dbReference type="GO" id="GO:0097272">
    <property type="term" value="P:ammonium homeostasis"/>
    <property type="evidence" value="ECO:0007669"/>
    <property type="project" value="TreeGrafter"/>
</dbReference>
<evidence type="ECO:0000256" key="7">
    <source>
        <dbReference type="ARBA" id="ARBA00023177"/>
    </source>
</evidence>
<dbReference type="SUPFAM" id="SSF111352">
    <property type="entry name" value="Ammonium transporter"/>
    <property type="match status" value="1"/>
</dbReference>
<dbReference type="InterPro" id="IPR001905">
    <property type="entry name" value="Ammonium_transpt"/>
</dbReference>
<dbReference type="InterPro" id="IPR029020">
    <property type="entry name" value="Ammonium/urea_transptr"/>
</dbReference>
<feature type="transmembrane region" description="Helical" evidence="8">
    <location>
        <begin position="373"/>
        <end position="400"/>
    </location>
</feature>
<evidence type="ECO:0000313" key="12">
    <source>
        <dbReference type="RefSeq" id="XP_031572033.1"/>
    </source>
</evidence>
<dbReference type="OrthoDB" id="534912at2759"/>
<evidence type="ECO:0000259" key="10">
    <source>
        <dbReference type="Pfam" id="PF00909"/>
    </source>
</evidence>
<dbReference type="PANTHER" id="PTHR11730:SF58">
    <property type="entry name" value="AMMONIUM TRANSPORTER"/>
    <property type="match status" value="1"/>
</dbReference>
<feature type="transmembrane region" description="Helical" evidence="8">
    <location>
        <begin position="134"/>
        <end position="154"/>
    </location>
</feature>
<dbReference type="InterPro" id="IPR024041">
    <property type="entry name" value="NH4_transpt_AmtB-like_dom"/>
</dbReference>
<evidence type="ECO:0000256" key="9">
    <source>
        <dbReference type="SAM" id="MobiDB-lite"/>
    </source>
</evidence>
<feature type="transmembrane region" description="Helical" evidence="8">
    <location>
        <begin position="108"/>
        <end position="127"/>
    </location>
</feature>
<proteinExistence type="inferred from homology"/>
<gene>
    <name evidence="12" type="primary">LOC116306128</name>
</gene>
<comment type="similarity">
    <text evidence="2 8">Belongs to the ammonia transporter channel (TC 1.A.11.2) family.</text>
</comment>
<dbReference type="KEGG" id="aten:116306128"/>
<dbReference type="Pfam" id="PF00909">
    <property type="entry name" value="Ammonium_transp"/>
    <property type="match status" value="1"/>
</dbReference>
<dbReference type="RefSeq" id="XP_031572033.1">
    <property type="nucleotide sequence ID" value="XM_031716173.1"/>
</dbReference>
<protein>
    <recommendedName>
        <fullName evidence="8">Ammonium transporter</fullName>
    </recommendedName>
</protein>
<feature type="transmembrane region" description="Helical" evidence="8">
    <location>
        <begin position="218"/>
        <end position="240"/>
    </location>
</feature>
<accession>A0A6P8J1N5</accession>
<feature type="domain" description="Ammonium transporter AmtB-like" evidence="10">
    <location>
        <begin position="21"/>
        <end position="424"/>
    </location>
</feature>
<reference evidence="12" key="1">
    <citation type="submission" date="2025-08" db="UniProtKB">
        <authorList>
            <consortium name="RefSeq"/>
        </authorList>
    </citation>
    <scope>IDENTIFICATION</scope>
    <source>
        <tissue evidence="12">Tentacle</tissue>
    </source>
</reference>
<organism evidence="11 12">
    <name type="scientific">Actinia tenebrosa</name>
    <name type="common">Australian red waratah sea anemone</name>
    <dbReference type="NCBI Taxonomy" id="6105"/>
    <lineage>
        <taxon>Eukaryota</taxon>
        <taxon>Metazoa</taxon>
        <taxon>Cnidaria</taxon>
        <taxon>Anthozoa</taxon>
        <taxon>Hexacorallia</taxon>
        <taxon>Actiniaria</taxon>
        <taxon>Actiniidae</taxon>
        <taxon>Actinia</taxon>
    </lineage>
</organism>
<dbReference type="PANTHER" id="PTHR11730">
    <property type="entry name" value="AMMONIUM TRANSPORTER"/>
    <property type="match status" value="1"/>
</dbReference>
<dbReference type="GO" id="GO:0008519">
    <property type="term" value="F:ammonium channel activity"/>
    <property type="evidence" value="ECO:0007669"/>
    <property type="project" value="InterPro"/>
</dbReference>
<feature type="transmembrane region" description="Helical" evidence="8">
    <location>
        <begin position="20"/>
        <end position="40"/>
    </location>
</feature>
<feature type="region of interest" description="Disordered" evidence="9">
    <location>
        <begin position="475"/>
        <end position="516"/>
    </location>
</feature>
<dbReference type="GO" id="GO:0005886">
    <property type="term" value="C:plasma membrane"/>
    <property type="evidence" value="ECO:0007669"/>
    <property type="project" value="UniProtKB-SubCell"/>
</dbReference>
<feature type="transmembrane region" description="Helical" evidence="8">
    <location>
        <begin position="61"/>
        <end position="80"/>
    </location>
</feature>
<evidence type="ECO:0000256" key="8">
    <source>
        <dbReference type="RuleBase" id="RU362002"/>
    </source>
</evidence>
<dbReference type="InParanoid" id="A0A6P8J1N5"/>
<feature type="transmembrane region" description="Helical" evidence="8">
    <location>
        <begin position="335"/>
        <end position="353"/>
    </location>
</feature>
<keyword evidence="3 8" id="KW-0813">Transport</keyword>
<keyword evidence="11" id="KW-1185">Reference proteome</keyword>
<keyword evidence="4 8" id="KW-0812">Transmembrane</keyword>
<evidence type="ECO:0000256" key="4">
    <source>
        <dbReference type="ARBA" id="ARBA00022692"/>
    </source>
</evidence>
<feature type="transmembrane region" description="Helical" evidence="8">
    <location>
        <begin position="160"/>
        <end position="189"/>
    </location>
</feature>